<dbReference type="Pfam" id="PF11312">
    <property type="entry name" value="Methyltransf_34"/>
    <property type="match status" value="1"/>
</dbReference>
<evidence type="ECO:0008006" key="4">
    <source>
        <dbReference type="Google" id="ProtNLM"/>
    </source>
</evidence>
<reference evidence="2" key="2">
    <citation type="submission" date="2023-06" db="EMBL/GenBank/DDBJ databases">
        <authorList>
            <consortium name="Lawrence Berkeley National Laboratory"/>
            <person name="Haridas S."/>
            <person name="Hensen N."/>
            <person name="Bonometti L."/>
            <person name="Westerberg I."/>
            <person name="Brannstrom I.O."/>
            <person name="Guillou S."/>
            <person name="Cros-Aarteil S."/>
            <person name="Calhoun S."/>
            <person name="Kuo A."/>
            <person name="Mondo S."/>
            <person name="Pangilinan J."/>
            <person name="Riley R."/>
            <person name="LaButti K."/>
            <person name="Andreopoulos B."/>
            <person name="Lipzen A."/>
            <person name="Chen C."/>
            <person name="Yanf M."/>
            <person name="Daum C."/>
            <person name="Ng V."/>
            <person name="Clum A."/>
            <person name="Steindorff A."/>
            <person name="Ohm R."/>
            <person name="Martin F."/>
            <person name="Silar P."/>
            <person name="Natvig D."/>
            <person name="Lalanne C."/>
            <person name="Gautier V."/>
            <person name="Ament-velasquez S.L."/>
            <person name="Kruys A."/>
            <person name="Hutchinson M.I."/>
            <person name="Powell A.J."/>
            <person name="Barry K."/>
            <person name="Miller A.N."/>
            <person name="Grigoriev I.V."/>
            <person name="Debuchy R."/>
            <person name="Gladieux P."/>
            <person name="Thoren M.H."/>
            <person name="Johannesson H."/>
        </authorList>
    </citation>
    <scope>NUCLEOTIDE SEQUENCE</scope>
    <source>
        <strain evidence="2">CBS 232.78</strain>
    </source>
</reference>
<feature type="region of interest" description="Disordered" evidence="1">
    <location>
        <begin position="390"/>
        <end position="416"/>
    </location>
</feature>
<feature type="compositionally biased region" description="Basic and acidic residues" evidence="1">
    <location>
        <begin position="194"/>
        <end position="209"/>
    </location>
</feature>
<sequence>MVSSTKTGVSLKRTPREVAKHNNKIRARNILKKHDVEAPTKKQQQQQILDVFKSAFGETLSASTFSASVQAVKAALFARDFAAAFEGPLLPVYAARWSPTRALCYASVLKGIHEDHLYSLLQYQTAAKKTSVLSPTPPASASISGEGVKGGDGDAGALLEQLSLGSPGKGGQGQQEKGQGRQQQQQTSSDEVTTDEHEIDPALAPKEKVEEVEEKEDTRHSQTLKAVCIGGCAAEVVAFGSYLSASQGADTQVPLAGDLTLIDCAPWGEVVSSLVSHITQPSALAKYTTTTTSSKPIPRIFTDAMVPPSRLRAQFLERDVLTLGRADLSSVLGSSNNTPLLVTLLFTLNELFTSAGIGKTTTFLLDLTSTIPVGSLLLIVDSPGSYSETTIGAGKKENTPAAPAAADAPADPNAKKPRQYPMHWLMDRILMATRTEPVEGRRWKRLESHESVWFRVAAEFGGSGMDYPIALENMRFQMHLYRAEDATAVSTRGERQH</sequence>
<dbReference type="AlphaFoldDB" id="A0AAE0NBY2"/>
<feature type="compositionally biased region" description="Polar residues" evidence="1">
    <location>
        <begin position="131"/>
        <end position="143"/>
    </location>
</feature>
<evidence type="ECO:0000313" key="2">
    <source>
        <dbReference type="EMBL" id="KAK3377820.1"/>
    </source>
</evidence>
<evidence type="ECO:0000256" key="1">
    <source>
        <dbReference type="SAM" id="MobiDB-lite"/>
    </source>
</evidence>
<reference evidence="2" key="1">
    <citation type="journal article" date="2023" name="Mol. Phylogenet. Evol.">
        <title>Genome-scale phylogeny and comparative genomics of the fungal order Sordariales.</title>
        <authorList>
            <person name="Hensen N."/>
            <person name="Bonometti L."/>
            <person name="Westerberg I."/>
            <person name="Brannstrom I.O."/>
            <person name="Guillou S."/>
            <person name="Cros-Aarteil S."/>
            <person name="Calhoun S."/>
            <person name="Haridas S."/>
            <person name="Kuo A."/>
            <person name="Mondo S."/>
            <person name="Pangilinan J."/>
            <person name="Riley R."/>
            <person name="LaButti K."/>
            <person name="Andreopoulos B."/>
            <person name="Lipzen A."/>
            <person name="Chen C."/>
            <person name="Yan M."/>
            <person name="Daum C."/>
            <person name="Ng V."/>
            <person name="Clum A."/>
            <person name="Steindorff A."/>
            <person name="Ohm R.A."/>
            <person name="Martin F."/>
            <person name="Silar P."/>
            <person name="Natvig D.O."/>
            <person name="Lalanne C."/>
            <person name="Gautier V."/>
            <person name="Ament-Velasquez S.L."/>
            <person name="Kruys A."/>
            <person name="Hutchinson M.I."/>
            <person name="Powell A.J."/>
            <person name="Barry K."/>
            <person name="Miller A.N."/>
            <person name="Grigoriev I.V."/>
            <person name="Debuchy R."/>
            <person name="Gladieux P."/>
            <person name="Hiltunen Thoren M."/>
            <person name="Johannesson H."/>
        </authorList>
    </citation>
    <scope>NUCLEOTIDE SEQUENCE</scope>
    <source>
        <strain evidence="2">CBS 232.78</strain>
    </source>
</reference>
<comment type="caution">
    <text evidence="2">The sequence shown here is derived from an EMBL/GenBank/DDBJ whole genome shotgun (WGS) entry which is preliminary data.</text>
</comment>
<gene>
    <name evidence="2" type="ORF">B0H63DRAFT_226473</name>
</gene>
<proteinExistence type="predicted"/>
<accession>A0AAE0NBY2</accession>
<name>A0AAE0NBY2_9PEZI</name>
<feature type="compositionally biased region" description="Low complexity" evidence="1">
    <location>
        <begin position="400"/>
        <end position="412"/>
    </location>
</feature>
<feature type="compositionally biased region" description="Low complexity" evidence="1">
    <location>
        <begin position="174"/>
        <end position="186"/>
    </location>
</feature>
<protein>
    <recommendedName>
        <fullName evidence="4">25S rRNA (Uridine(2843)-N(3))-methyltransferase</fullName>
    </recommendedName>
</protein>
<dbReference type="Proteomes" id="UP001285441">
    <property type="component" value="Unassembled WGS sequence"/>
</dbReference>
<organism evidence="2 3">
    <name type="scientific">Podospora didyma</name>
    <dbReference type="NCBI Taxonomy" id="330526"/>
    <lineage>
        <taxon>Eukaryota</taxon>
        <taxon>Fungi</taxon>
        <taxon>Dikarya</taxon>
        <taxon>Ascomycota</taxon>
        <taxon>Pezizomycotina</taxon>
        <taxon>Sordariomycetes</taxon>
        <taxon>Sordariomycetidae</taxon>
        <taxon>Sordariales</taxon>
        <taxon>Podosporaceae</taxon>
        <taxon>Podospora</taxon>
    </lineage>
</organism>
<dbReference type="EMBL" id="JAULSW010000006">
    <property type="protein sequence ID" value="KAK3377820.1"/>
    <property type="molecule type" value="Genomic_DNA"/>
</dbReference>
<dbReference type="InterPro" id="IPR021463">
    <property type="entry name" value="Methyltransf_34"/>
</dbReference>
<keyword evidence="3" id="KW-1185">Reference proteome</keyword>
<feature type="region of interest" description="Disordered" evidence="1">
    <location>
        <begin position="131"/>
        <end position="220"/>
    </location>
</feature>
<evidence type="ECO:0000313" key="3">
    <source>
        <dbReference type="Proteomes" id="UP001285441"/>
    </source>
</evidence>